<sequence>MSEHSPTASAVTALVEAATAAPSMHNAQPWRFRYAAATCTLELRPDPDRSMPRADPDDRALHLGCGAALFNLRVAAAHAGRHPQTALLPDPDDPQLLATVRLAATDRPSPGLAALYPAIPQRHTSRRPFADQDIPAELRDRLSGAARAEGAELAFPDPWHAAHLLDLVADAEGRDSLDPSRFEDVARWTRLGDASSPDGIPEYAFGPRKRDGAAPVRDFAGRRPGADRGSAAFEGVPHIALLGTAHDGRADWLRAGQAMERVLLLATLADLATAITSHALEWPDLRELVRDPTSAMGHVQILLRLGYGPPGPATPRRPVHEVLQIDT</sequence>
<name>A0A6G4TSF4_9ACTN</name>
<dbReference type="InterPro" id="IPR000415">
    <property type="entry name" value="Nitroreductase-like"/>
</dbReference>
<evidence type="ECO:0000313" key="2">
    <source>
        <dbReference type="Proteomes" id="UP000481583"/>
    </source>
</evidence>
<dbReference type="PANTHER" id="PTHR23026:SF123">
    <property type="entry name" value="NAD(P)H NITROREDUCTASE RV3131-RELATED"/>
    <property type="match status" value="1"/>
</dbReference>
<dbReference type="GO" id="GO:0016491">
    <property type="term" value="F:oxidoreductase activity"/>
    <property type="evidence" value="ECO:0007669"/>
    <property type="project" value="InterPro"/>
</dbReference>
<dbReference type="PANTHER" id="PTHR23026">
    <property type="entry name" value="NADPH NITROREDUCTASE"/>
    <property type="match status" value="1"/>
</dbReference>
<keyword evidence="2" id="KW-1185">Reference proteome</keyword>
<dbReference type="InterPro" id="IPR050627">
    <property type="entry name" value="Nitroreductase/BluB"/>
</dbReference>
<dbReference type="AlphaFoldDB" id="A0A6G4TSF4"/>
<evidence type="ECO:0000313" key="1">
    <source>
        <dbReference type="EMBL" id="NGN62480.1"/>
    </source>
</evidence>
<reference evidence="1 2" key="1">
    <citation type="submission" date="2020-02" db="EMBL/GenBank/DDBJ databases">
        <title>Whole-genome analyses of novel actinobacteria.</title>
        <authorList>
            <person name="Sahin N."/>
        </authorList>
    </citation>
    <scope>NUCLEOTIDE SEQUENCE [LARGE SCALE GENOMIC DNA]</scope>
    <source>
        <strain evidence="1 2">A7024</strain>
    </source>
</reference>
<dbReference type="Proteomes" id="UP000481583">
    <property type="component" value="Unassembled WGS sequence"/>
</dbReference>
<dbReference type="SUPFAM" id="SSF55469">
    <property type="entry name" value="FMN-dependent nitroreductase-like"/>
    <property type="match status" value="2"/>
</dbReference>
<organism evidence="1 2">
    <name type="scientific">Streptomyces coryli</name>
    <dbReference type="NCBI Taxonomy" id="1128680"/>
    <lineage>
        <taxon>Bacteria</taxon>
        <taxon>Bacillati</taxon>
        <taxon>Actinomycetota</taxon>
        <taxon>Actinomycetes</taxon>
        <taxon>Kitasatosporales</taxon>
        <taxon>Streptomycetaceae</taxon>
        <taxon>Streptomyces</taxon>
    </lineage>
</organism>
<gene>
    <name evidence="1" type="ORF">G5C51_00950</name>
</gene>
<dbReference type="RefSeq" id="WP_165229881.1">
    <property type="nucleotide sequence ID" value="NZ_JAAKZV010000002.1"/>
</dbReference>
<comment type="caution">
    <text evidence="1">The sequence shown here is derived from an EMBL/GenBank/DDBJ whole genome shotgun (WGS) entry which is preliminary data.</text>
</comment>
<dbReference type="NCBIfam" id="NF047509">
    <property type="entry name" value="Rv3131_FMN_oxido"/>
    <property type="match status" value="1"/>
</dbReference>
<proteinExistence type="predicted"/>
<dbReference type="Gene3D" id="3.40.109.10">
    <property type="entry name" value="NADH Oxidase"/>
    <property type="match status" value="2"/>
</dbReference>
<dbReference type="EMBL" id="JAAKZV010000002">
    <property type="protein sequence ID" value="NGN62480.1"/>
    <property type="molecule type" value="Genomic_DNA"/>
</dbReference>
<accession>A0A6G4TSF4</accession>
<protein>
    <submittedName>
        <fullName evidence="1">Nitroreductase</fullName>
    </submittedName>
</protein>